<dbReference type="EMBL" id="SRPW01003378">
    <property type="protein sequence ID" value="KAG5987216.1"/>
    <property type="molecule type" value="Genomic_DNA"/>
</dbReference>
<gene>
    <name evidence="2" type="ORF">E4U43_005184</name>
</gene>
<keyword evidence="3" id="KW-1185">Reference proteome</keyword>
<feature type="compositionally biased region" description="Basic and acidic residues" evidence="1">
    <location>
        <begin position="77"/>
        <end position="88"/>
    </location>
</feature>
<evidence type="ECO:0000256" key="1">
    <source>
        <dbReference type="SAM" id="MobiDB-lite"/>
    </source>
</evidence>
<reference evidence="2" key="1">
    <citation type="journal article" date="2020" name="bioRxiv">
        <title>Whole genome comparisons of ergot fungi reveals the divergence and evolution of species within the genus Claviceps are the result of varying mechanisms driving genome evolution and host range expansion.</title>
        <authorList>
            <person name="Wyka S.A."/>
            <person name="Mondo S.J."/>
            <person name="Liu M."/>
            <person name="Dettman J."/>
            <person name="Nalam V."/>
            <person name="Broders K.D."/>
        </authorList>
    </citation>
    <scope>NUCLEOTIDE SEQUENCE</scope>
    <source>
        <strain evidence="2">CCC 602</strain>
    </source>
</reference>
<comment type="caution">
    <text evidence="2">The sequence shown here is derived from an EMBL/GenBank/DDBJ whole genome shotgun (WGS) entry which is preliminary data.</text>
</comment>
<feature type="region of interest" description="Disordered" evidence="1">
    <location>
        <begin position="63"/>
        <end position="88"/>
    </location>
</feature>
<organism evidence="2 3">
    <name type="scientific">Claviceps pusilla</name>
    <dbReference type="NCBI Taxonomy" id="123648"/>
    <lineage>
        <taxon>Eukaryota</taxon>
        <taxon>Fungi</taxon>
        <taxon>Dikarya</taxon>
        <taxon>Ascomycota</taxon>
        <taxon>Pezizomycotina</taxon>
        <taxon>Sordariomycetes</taxon>
        <taxon>Hypocreomycetidae</taxon>
        <taxon>Hypocreales</taxon>
        <taxon>Clavicipitaceae</taxon>
        <taxon>Claviceps</taxon>
    </lineage>
</organism>
<dbReference type="Proteomes" id="UP000748025">
    <property type="component" value="Unassembled WGS sequence"/>
</dbReference>
<proteinExistence type="predicted"/>
<dbReference type="AlphaFoldDB" id="A0A9P7N350"/>
<name>A0A9P7N350_9HYPO</name>
<evidence type="ECO:0000313" key="2">
    <source>
        <dbReference type="EMBL" id="KAG5987216.1"/>
    </source>
</evidence>
<evidence type="ECO:0000313" key="3">
    <source>
        <dbReference type="Proteomes" id="UP000748025"/>
    </source>
</evidence>
<sequence>SSGFGDYAPASYSIWQLSAPPHRHTMFVYKEVTVFLVPVPVPVPSRNETLQHRFPEQDLRLKFRADGGGGGGGGGGAEHDLGTPDEPLRKTRCFLELGRHKG</sequence>
<protein>
    <submittedName>
        <fullName evidence="2">Uncharacterized protein</fullName>
    </submittedName>
</protein>
<feature type="compositionally biased region" description="Gly residues" evidence="1">
    <location>
        <begin position="66"/>
        <end position="76"/>
    </location>
</feature>
<accession>A0A9P7N350</accession>
<feature type="non-terminal residue" evidence="2">
    <location>
        <position position="102"/>
    </location>
</feature>